<keyword evidence="1" id="KW-1133">Transmembrane helix</keyword>
<dbReference type="Proteomes" id="UP000005316">
    <property type="component" value="Unassembled WGS sequence"/>
</dbReference>
<keyword evidence="1" id="KW-0472">Membrane</keyword>
<gene>
    <name evidence="2" type="ORF">HMPREF9372_3404</name>
</gene>
<dbReference type="RefSeq" id="WP_009498095.1">
    <property type="nucleotide sequence ID" value="NZ_GL982998.1"/>
</dbReference>
<dbReference type="EMBL" id="AFPZ01000105">
    <property type="protein sequence ID" value="EGQ21121.1"/>
    <property type="molecule type" value="Genomic_DNA"/>
</dbReference>
<organism evidence="2 3">
    <name type="scientific">Sporosarcina newyorkensis 2681</name>
    <dbReference type="NCBI Taxonomy" id="1027292"/>
    <lineage>
        <taxon>Bacteria</taxon>
        <taxon>Bacillati</taxon>
        <taxon>Bacillota</taxon>
        <taxon>Bacilli</taxon>
        <taxon>Bacillales</taxon>
        <taxon>Caryophanaceae</taxon>
        <taxon>Sporosarcina</taxon>
    </lineage>
</organism>
<dbReference type="HOGENOM" id="CLU_112777_0_0_9"/>
<dbReference type="eggNOG" id="ENOG503448K">
    <property type="taxonomic scope" value="Bacteria"/>
</dbReference>
<protein>
    <submittedName>
        <fullName evidence="2">Uncharacterized protein</fullName>
    </submittedName>
</protein>
<name>F9DX73_9BACL</name>
<evidence type="ECO:0000313" key="2">
    <source>
        <dbReference type="EMBL" id="EGQ21121.1"/>
    </source>
</evidence>
<dbReference type="AlphaFoldDB" id="F9DX73"/>
<accession>F9DX73</accession>
<dbReference type="OrthoDB" id="2309945at2"/>
<proteinExistence type="predicted"/>
<sequence>MNIWMDQLKVLQIENMLTIASVVISAIALIVSIAVAWSNRKTLNVNISKDLTVVEAGTAFFADNNSEPASYDDALLLTMEVVNPSPKDIAFFDLRAFNPTTNINVNFLTRRSTALQHRTLPLWMAVDPDNEKDPKLTELNIPDANHGIFKANSFTRFSILIFPGESSEKLGFSFKVAMHAKFRKDPFAITSRKRFKFHGVIYDISSWKQSLPQSKPSEQKST</sequence>
<keyword evidence="1" id="KW-0812">Transmembrane</keyword>
<evidence type="ECO:0000256" key="1">
    <source>
        <dbReference type="SAM" id="Phobius"/>
    </source>
</evidence>
<comment type="caution">
    <text evidence="2">The sequence shown here is derived from an EMBL/GenBank/DDBJ whole genome shotgun (WGS) entry which is preliminary data.</text>
</comment>
<feature type="transmembrane region" description="Helical" evidence="1">
    <location>
        <begin position="16"/>
        <end position="37"/>
    </location>
</feature>
<reference evidence="2 3" key="1">
    <citation type="submission" date="2011-04" db="EMBL/GenBank/DDBJ databases">
        <authorList>
            <person name="Muzny D."/>
            <person name="Qin X."/>
            <person name="Deng J."/>
            <person name="Jiang H."/>
            <person name="Liu Y."/>
            <person name="Qu J."/>
            <person name="Song X.-Z."/>
            <person name="Zhang L."/>
            <person name="Thornton R."/>
            <person name="Coyle M."/>
            <person name="Francisco L."/>
            <person name="Jackson L."/>
            <person name="Javaid M."/>
            <person name="Korchina V."/>
            <person name="Kovar C."/>
            <person name="Mata R."/>
            <person name="Mathew T."/>
            <person name="Ngo R."/>
            <person name="Nguyen L."/>
            <person name="Nguyen N."/>
            <person name="Okwuonu G."/>
            <person name="Ongeri F."/>
            <person name="Pham C."/>
            <person name="Simmons D."/>
            <person name="Wilczek-Boney K."/>
            <person name="Hale W."/>
            <person name="Jakkamsetti A."/>
            <person name="Pham P."/>
            <person name="Ruth R."/>
            <person name="San Lucas F."/>
            <person name="Warren J."/>
            <person name="Zhang J."/>
            <person name="Zhao Z."/>
            <person name="Zhou C."/>
            <person name="Zhu D."/>
            <person name="Lee S."/>
            <person name="Bess C."/>
            <person name="Blankenburg K."/>
            <person name="Forbes L."/>
            <person name="Fu Q."/>
            <person name="Gubbala S."/>
            <person name="Hirani K."/>
            <person name="Jayaseelan J.C."/>
            <person name="Lara F."/>
            <person name="Munidasa M."/>
            <person name="Palculict T."/>
            <person name="Patil S."/>
            <person name="Pu L.-L."/>
            <person name="Saada N."/>
            <person name="Tang L."/>
            <person name="Weissenberger G."/>
            <person name="Zhu Y."/>
            <person name="Hemphill L."/>
            <person name="Shang Y."/>
            <person name="Youmans B."/>
            <person name="Ayvaz T."/>
            <person name="Ross M."/>
            <person name="Santibanez J."/>
            <person name="Aqrawi P."/>
            <person name="Gross S."/>
            <person name="Joshi V."/>
            <person name="Fowler G."/>
            <person name="Nazareth L."/>
            <person name="Reid J."/>
            <person name="Worley K."/>
            <person name="Petrosino J."/>
            <person name="Highlander S."/>
            <person name="Gibbs R."/>
        </authorList>
    </citation>
    <scope>NUCLEOTIDE SEQUENCE [LARGE SCALE GENOMIC DNA]</scope>
    <source>
        <strain evidence="2 3">2681</strain>
    </source>
</reference>
<evidence type="ECO:0000313" key="3">
    <source>
        <dbReference type="Proteomes" id="UP000005316"/>
    </source>
</evidence>